<evidence type="ECO:0000313" key="2">
    <source>
        <dbReference type="EMBL" id="GBM24449.1"/>
    </source>
</evidence>
<evidence type="ECO:0000256" key="1">
    <source>
        <dbReference type="SAM" id="MobiDB-lite"/>
    </source>
</evidence>
<dbReference type="Proteomes" id="UP000499080">
    <property type="component" value="Unassembled WGS sequence"/>
</dbReference>
<comment type="caution">
    <text evidence="2">The sequence shown here is derived from an EMBL/GenBank/DDBJ whole genome shotgun (WGS) entry which is preliminary data.</text>
</comment>
<evidence type="ECO:0000313" key="3">
    <source>
        <dbReference type="Proteomes" id="UP000499080"/>
    </source>
</evidence>
<organism evidence="2 3">
    <name type="scientific">Araneus ventricosus</name>
    <name type="common">Orbweaver spider</name>
    <name type="synonym">Epeira ventricosa</name>
    <dbReference type="NCBI Taxonomy" id="182803"/>
    <lineage>
        <taxon>Eukaryota</taxon>
        <taxon>Metazoa</taxon>
        <taxon>Ecdysozoa</taxon>
        <taxon>Arthropoda</taxon>
        <taxon>Chelicerata</taxon>
        <taxon>Arachnida</taxon>
        <taxon>Araneae</taxon>
        <taxon>Araneomorphae</taxon>
        <taxon>Entelegynae</taxon>
        <taxon>Araneoidea</taxon>
        <taxon>Araneidae</taxon>
        <taxon>Araneus</taxon>
    </lineage>
</organism>
<reference evidence="2 3" key="1">
    <citation type="journal article" date="2019" name="Sci. Rep.">
        <title>Orb-weaving spider Araneus ventricosus genome elucidates the spidroin gene catalogue.</title>
        <authorList>
            <person name="Kono N."/>
            <person name="Nakamura H."/>
            <person name="Ohtoshi R."/>
            <person name="Moran D.A.P."/>
            <person name="Shinohara A."/>
            <person name="Yoshida Y."/>
            <person name="Fujiwara M."/>
            <person name="Mori M."/>
            <person name="Tomita M."/>
            <person name="Arakawa K."/>
        </authorList>
    </citation>
    <scope>NUCLEOTIDE SEQUENCE [LARGE SCALE GENOMIC DNA]</scope>
</reference>
<keyword evidence="3" id="KW-1185">Reference proteome</keyword>
<protein>
    <submittedName>
        <fullName evidence="2">Uncharacterized protein</fullName>
    </submittedName>
</protein>
<proteinExistence type="predicted"/>
<gene>
    <name evidence="2" type="ORF">AVEN_41097_1</name>
</gene>
<sequence length="136" mass="14958">MSSSSSAYDSNYEVLLENRPCSKRDVNELRHDCTVDIIAKGLRDHYSQVPISLAVLTSRFEATRGLFWDGLRNFERSDDEDDTRAGTSSPNLDATTAVAWPTRLIQRDGPSVESGLEPGTSGPKAETSPLGHRGLY</sequence>
<feature type="region of interest" description="Disordered" evidence="1">
    <location>
        <begin position="76"/>
        <end position="136"/>
    </location>
</feature>
<name>A0A4Y2E837_ARAVE</name>
<dbReference type="EMBL" id="BGPR01000519">
    <property type="protein sequence ID" value="GBM24449.1"/>
    <property type="molecule type" value="Genomic_DNA"/>
</dbReference>
<accession>A0A4Y2E837</accession>
<feature type="compositionally biased region" description="Polar residues" evidence="1">
    <location>
        <begin position="85"/>
        <end position="94"/>
    </location>
</feature>
<dbReference type="AlphaFoldDB" id="A0A4Y2E837"/>